<keyword evidence="2" id="KW-1185">Reference proteome</keyword>
<protein>
    <submittedName>
        <fullName evidence="1">Putative membrane protein</fullName>
    </submittedName>
</protein>
<dbReference type="SUPFAM" id="SSF55961">
    <property type="entry name" value="Bet v1-like"/>
    <property type="match status" value="1"/>
</dbReference>
<comment type="caution">
    <text evidence="1">The sequence shown here is derived from an EMBL/GenBank/DDBJ whole genome shotgun (WGS) entry which is preliminary data.</text>
</comment>
<dbReference type="CDD" id="cd08865">
    <property type="entry name" value="SRPBCC_10"/>
    <property type="match status" value="1"/>
</dbReference>
<dbReference type="EMBL" id="JACGXA010000001">
    <property type="protein sequence ID" value="MBA8803356.1"/>
    <property type="molecule type" value="Genomic_DNA"/>
</dbReference>
<proteinExistence type="predicted"/>
<name>A0A7W3IZ98_9ACTN</name>
<dbReference type="AlphaFoldDB" id="A0A7W3IZ98"/>
<organism evidence="1 2">
    <name type="scientific">Nocardioides ginsengisegetis</name>
    <dbReference type="NCBI Taxonomy" id="661491"/>
    <lineage>
        <taxon>Bacteria</taxon>
        <taxon>Bacillati</taxon>
        <taxon>Actinomycetota</taxon>
        <taxon>Actinomycetes</taxon>
        <taxon>Propionibacteriales</taxon>
        <taxon>Nocardioidaceae</taxon>
        <taxon>Nocardioides</taxon>
    </lineage>
</organism>
<dbReference type="RefSeq" id="WP_182538302.1">
    <property type="nucleotide sequence ID" value="NZ_JACGXA010000001.1"/>
</dbReference>
<accession>A0A7W3IZ98</accession>
<dbReference type="InterPro" id="IPR019587">
    <property type="entry name" value="Polyketide_cyclase/dehydratase"/>
</dbReference>
<dbReference type="InterPro" id="IPR023393">
    <property type="entry name" value="START-like_dom_sf"/>
</dbReference>
<reference evidence="1 2" key="1">
    <citation type="submission" date="2020-07" db="EMBL/GenBank/DDBJ databases">
        <title>Sequencing the genomes of 1000 actinobacteria strains.</title>
        <authorList>
            <person name="Klenk H.-P."/>
        </authorList>
    </citation>
    <scope>NUCLEOTIDE SEQUENCE [LARGE SCALE GENOMIC DNA]</scope>
    <source>
        <strain evidence="1 2">DSM 21349</strain>
    </source>
</reference>
<dbReference type="Pfam" id="PF10604">
    <property type="entry name" value="Polyketide_cyc2"/>
    <property type="match status" value="1"/>
</dbReference>
<evidence type="ECO:0000313" key="1">
    <source>
        <dbReference type="EMBL" id="MBA8803356.1"/>
    </source>
</evidence>
<evidence type="ECO:0000313" key="2">
    <source>
        <dbReference type="Proteomes" id="UP000580910"/>
    </source>
</evidence>
<sequence>MSVDVTVETVIGRPAAEVAAYAGDPTNAPSWYVNIQSVDWRTEPPVRVGSQMDFVAAFLGKRIAYTYEVTELVPGARLVMQTAQGPFPMRTTYTWEPVGEGSTRMTLRNDGSPRGFSRIAAPVMATAMRRATTKDLAALKKILEG</sequence>
<gene>
    <name evidence="1" type="ORF">FB382_001647</name>
</gene>
<dbReference type="Proteomes" id="UP000580910">
    <property type="component" value="Unassembled WGS sequence"/>
</dbReference>
<dbReference type="Gene3D" id="3.30.530.20">
    <property type="match status" value="1"/>
</dbReference>